<dbReference type="InterPro" id="IPR000594">
    <property type="entry name" value="ThiF_NAD_FAD-bd"/>
</dbReference>
<dbReference type="GO" id="GO:0019779">
    <property type="term" value="F:Atg8 activating enzyme activity"/>
    <property type="evidence" value="ECO:0007669"/>
    <property type="project" value="TreeGrafter"/>
</dbReference>
<dbReference type="CDD" id="cd01486">
    <property type="entry name" value="Apg7"/>
    <property type="match status" value="1"/>
</dbReference>
<dbReference type="PANTHER" id="PTHR10953:SF3">
    <property type="entry name" value="UBIQUITIN-LIKE MODIFIER-ACTIVATING ENZYME ATG7"/>
    <property type="match status" value="1"/>
</dbReference>
<evidence type="ECO:0000256" key="2">
    <source>
        <dbReference type="ARBA" id="ARBA00011738"/>
    </source>
</evidence>
<proteinExistence type="evidence at transcript level"/>
<gene>
    <name evidence="13" type="primary">ATG7</name>
</gene>
<keyword evidence="5 10" id="KW-0963">Cytoplasm</keyword>
<dbReference type="InterPro" id="IPR035985">
    <property type="entry name" value="Ubiquitin-activating_enz"/>
</dbReference>
<dbReference type="Pfam" id="PF16420">
    <property type="entry name" value="ATG7_N"/>
    <property type="match status" value="1"/>
</dbReference>
<dbReference type="GO" id="GO:0019778">
    <property type="term" value="F:Atg12 activating enzyme activity"/>
    <property type="evidence" value="ECO:0007669"/>
    <property type="project" value="TreeGrafter"/>
</dbReference>
<keyword evidence="6 10" id="KW-0833">Ubl conjugation pathway</keyword>
<dbReference type="SUPFAM" id="SSF69572">
    <property type="entry name" value="Activating enzymes of the ubiquitin-like proteins"/>
    <property type="match status" value="1"/>
</dbReference>
<evidence type="ECO:0000256" key="9">
    <source>
        <dbReference type="PIRSR" id="PIRSR606285-1"/>
    </source>
</evidence>
<dbReference type="EMBL" id="KY053223">
    <property type="protein sequence ID" value="ATX63058.1"/>
    <property type="molecule type" value="mRNA"/>
</dbReference>
<dbReference type="GO" id="GO:0032446">
    <property type="term" value="P:protein modification by small protein conjugation"/>
    <property type="evidence" value="ECO:0007669"/>
    <property type="project" value="TreeGrafter"/>
</dbReference>
<keyword evidence="8 10" id="KW-0072">Autophagy</keyword>
<dbReference type="NCBIfam" id="TIGR01381">
    <property type="entry name" value="E1_like_apg7"/>
    <property type="match status" value="1"/>
</dbReference>
<dbReference type="GO" id="GO:0000045">
    <property type="term" value="P:autophagosome assembly"/>
    <property type="evidence" value="ECO:0007669"/>
    <property type="project" value="TreeGrafter"/>
</dbReference>
<evidence type="ECO:0000256" key="8">
    <source>
        <dbReference type="ARBA" id="ARBA00023006"/>
    </source>
</evidence>
<evidence type="ECO:0000256" key="6">
    <source>
        <dbReference type="ARBA" id="ARBA00022786"/>
    </source>
</evidence>
<feature type="active site" description="Glycyl thioester intermediate" evidence="9">
    <location>
        <position position="555"/>
    </location>
</feature>
<dbReference type="PANTHER" id="PTHR10953">
    <property type="entry name" value="UBIQUITIN-ACTIVATING ENZYME E1"/>
    <property type="match status" value="1"/>
</dbReference>
<dbReference type="GO" id="GO:0015031">
    <property type="term" value="P:protein transport"/>
    <property type="evidence" value="ECO:0007669"/>
    <property type="project" value="UniProtKB-UniRule"/>
</dbReference>
<dbReference type="GO" id="GO:0000407">
    <property type="term" value="C:phagophore assembly site"/>
    <property type="evidence" value="ECO:0007669"/>
    <property type="project" value="UniProtKB-SubCell"/>
</dbReference>
<dbReference type="FunFam" id="3.40.140.70:FF:000001">
    <property type="entry name" value="Ubiquitin-like modifier-activating enzyme atg7"/>
    <property type="match status" value="1"/>
</dbReference>
<dbReference type="InterPro" id="IPR045886">
    <property type="entry name" value="ThiF/MoeB/HesA"/>
</dbReference>
<sequence>MSKENDRDVLLYAPFESFVHTTFWHKLSQIKLEVDKLKEDARSIWGCYTCTTPPAMCSVHVDFSSFNHDFQDQPLALPMLGTIINKNTLESFKEYDKVQLLEEYGQNLLSSITTTEALKNPTLLSRFILLTYADLKKYHFYYWFAFPAMNLPTIKLLSPPRKLNSVFNGDQMQQLLDAYTNIKDWKQRPFFLVQVQSGNVSIRPLCDINLLNQRPHKENENNITNSLYLGFADPSVLPANPGWPLRNLLALVLYHCKGILGKQLQLVALRLQKCGDGQSWSVFSSLVLNIELPTEENAPPKATPSWIGWQRNEKGKFGPRLAKLSSSMDPAKLAETSVQLNLKLMKWRLVPDLDLDVVREIRCLLLGAGTLGCAVARTLLAWGVQTITFVDSGTVSFSNPVRQSLYTYKDCLNGGRPKAVAAAEFMKIIFPGVNASGYQLHMPMPGHTVGEVMLPEVKKTVLKLEQLIEDHDVIFLLTDSRESRWLPTVIATSKQKLVMTAALGFDTFVVMRHGMRHQMKDVAVAPDDLQLGCYFCSDVLAPGNSQVDRTLDQQCTVTRPGVSSLAASLVVELMVSVLQHPLRGHAPAEGVSDTNKTASYDSQSALGIVPHSIRGFLSSYEQMICVSHAFQNCTACSKMVIQEYQQQGFAFLMAVFNNPHYLEDITGLTEIHQKSEDAEVWELSDTSDTD</sequence>
<evidence type="ECO:0000256" key="5">
    <source>
        <dbReference type="ARBA" id="ARBA00022490"/>
    </source>
</evidence>
<accession>A0A3Q8CR88</accession>
<dbReference type="InterPro" id="IPR006285">
    <property type="entry name" value="Atg7"/>
</dbReference>
<evidence type="ECO:0000259" key="12">
    <source>
        <dbReference type="Pfam" id="PF16420"/>
    </source>
</evidence>
<feature type="domain" description="THIF-type NAD/FAD binding fold" evidence="11">
    <location>
        <begin position="344"/>
        <end position="583"/>
    </location>
</feature>
<feature type="domain" description="Ubiquitin-like modifier-activating enzyme Atg7 N-terminal" evidence="12">
    <location>
        <begin position="12"/>
        <end position="328"/>
    </location>
</feature>
<evidence type="ECO:0000259" key="11">
    <source>
        <dbReference type="Pfam" id="PF00899"/>
    </source>
</evidence>
<evidence type="ECO:0000256" key="3">
    <source>
        <dbReference type="ARBA" id="ARBA00017647"/>
    </source>
</evidence>
<dbReference type="GO" id="GO:0034727">
    <property type="term" value="P:piecemeal microautophagy of the nucleus"/>
    <property type="evidence" value="ECO:0007669"/>
    <property type="project" value="TreeGrafter"/>
</dbReference>
<organism evidence="13">
    <name type="scientific">Locusta migratoria</name>
    <name type="common">Migratory locust</name>
    <dbReference type="NCBI Taxonomy" id="7004"/>
    <lineage>
        <taxon>Eukaryota</taxon>
        <taxon>Metazoa</taxon>
        <taxon>Ecdysozoa</taxon>
        <taxon>Arthropoda</taxon>
        <taxon>Hexapoda</taxon>
        <taxon>Insecta</taxon>
        <taxon>Pterygota</taxon>
        <taxon>Neoptera</taxon>
        <taxon>Polyneoptera</taxon>
        <taxon>Orthoptera</taxon>
        <taxon>Caelifera</taxon>
        <taxon>Acrididea</taxon>
        <taxon>Acridomorpha</taxon>
        <taxon>Acridoidea</taxon>
        <taxon>Acrididae</taxon>
        <taxon>Oedipodinae</taxon>
        <taxon>Locusta</taxon>
    </lineage>
</organism>
<comment type="subcellular location">
    <subcellularLocation>
        <location evidence="10">Cytoplasm</location>
    </subcellularLocation>
    <subcellularLocation>
        <location evidence="10">Preautophagosomal structure</location>
    </subcellularLocation>
</comment>
<dbReference type="Gene3D" id="3.40.140.70">
    <property type="entry name" value="Ubiquitin-like modifier-activating enzyme ATG7 N-terminal domain"/>
    <property type="match status" value="1"/>
</dbReference>
<dbReference type="GO" id="GO:0006995">
    <property type="term" value="P:cellular response to nitrogen starvation"/>
    <property type="evidence" value="ECO:0007669"/>
    <property type="project" value="TreeGrafter"/>
</dbReference>
<evidence type="ECO:0000256" key="4">
    <source>
        <dbReference type="ARBA" id="ARBA00022448"/>
    </source>
</evidence>
<keyword evidence="4 10" id="KW-0813">Transport</keyword>
<reference evidence="13" key="1">
    <citation type="submission" date="2016-10" db="EMBL/GenBank/DDBJ databases">
        <title>Identification of Autophagy-related protein based on the Locusta migratoria transcriptome.</title>
        <authorList>
            <person name="Zhao X."/>
            <person name="Zhang J."/>
        </authorList>
    </citation>
    <scope>NUCLEOTIDE SEQUENCE</scope>
</reference>
<dbReference type="InterPro" id="IPR032197">
    <property type="entry name" value="Atg7_N"/>
</dbReference>
<evidence type="ECO:0000256" key="10">
    <source>
        <dbReference type="RuleBase" id="RU366022"/>
    </source>
</evidence>
<dbReference type="Gene3D" id="3.40.140.100">
    <property type="entry name" value="Ubiquitin-like modifier-activating enzyme ATG7 C-terminal domain"/>
    <property type="match status" value="1"/>
</dbReference>
<dbReference type="FunFam" id="3.40.50.720:FF:000395">
    <property type="entry name" value="ubiquitin-like modifier-activating enzyme ATG7"/>
    <property type="match status" value="1"/>
</dbReference>
<evidence type="ECO:0000256" key="7">
    <source>
        <dbReference type="ARBA" id="ARBA00022927"/>
    </source>
</evidence>
<dbReference type="Pfam" id="PF00899">
    <property type="entry name" value="ThiF"/>
    <property type="match status" value="1"/>
</dbReference>
<evidence type="ECO:0000256" key="1">
    <source>
        <dbReference type="ARBA" id="ARBA00010931"/>
    </source>
</evidence>
<comment type="similarity">
    <text evidence="1 10">Belongs to the ATG7 family.</text>
</comment>
<keyword evidence="7 10" id="KW-0653">Protein transport</keyword>
<name>A0A3Q8CR88_LOCMI</name>
<dbReference type="InterPro" id="IPR042523">
    <property type="entry name" value="Atg7_N_2"/>
</dbReference>
<evidence type="ECO:0000313" key="13">
    <source>
        <dbReference type="EMBL" id="ATX63058.1"/>
    </source>
</evidence>
<comment type="subunit">
    <text evidence="2 10">Homodimer.</text>
</comment>
<dbReference type="Gene3D" id="3.40.50.720">
    <property type="entry name" value="NAD(P)-binding Rossmann-like Domain"/>
    <property type="match status" value="1"/>
</dbReference>
<dbReference type="InterPro" id="IPR042522">
    <property type="entry name" value="Atg7_N_1"/>
</dbReference>
<protein>
    <recommendedName>
        <fullName evidence="3 10">Ubiquitin-like modifier-activating enzyme ATG7</fullName>
    </recommendedName>
    <alternativeName>
        <fullName evidence="10">Autophagy-related protein 7</fullName>
    </alternativeName>
</protein>
<dbReference type="AlphaFoldDB" id="A0A3Q8CR88"/>
<comment type="function">
    <text evidence="10">E1-like activating enzyme involved in the 2 ubiquitin-like systems required for autophagy.</text>
</comment>
<dbReference type="GO" id="GO:0000422">
    <property type="term" value="P:autophagy of mitochondrion"/>
    <property type="evidence" value="ECO:0007669"/>
    <property type="project" value="TreeGrafter"/>
</dbReference>